<evidence type="ECO:0000313" key="2">
    <source>
        <dbReference type="Proteomes" id="UP001140562"/>
    </source>
</evidence>
<accession>A0A9W9BXW6</accession>
<gene>
    <name evidence="1" type="ORF">N0V87_008502</name>
</gene>
<organism evidence="1 2">
    <name type="scientific">Didymella glomerata</name>
    <dbReference type="NCBI Taxonomy" id="749621"/>
    <lineage>
        <taxon>Eukaryota</taxon>
        <taxon>Fungi</taxon>
        <taxon>Dikarya</taxon>
        <taxon>Ascomycota</taxon>
        <taxon>Pezizomycotina</taxon>
        <taxon>Dothideomycetes</taxon>
        <taxon>Pleosporomycetidae</taxon>
        <taxon>Pleosporales</taxon>
        <taxon>Pleosporineae</taxon>
        <taxon>Didymellaceae</taxon>
        <taxon>Didymella</taxon>
    </lineage>
</organism>
<feature type="non-terminal residue" evidence="1">
    <location>
        <position position="1"/>
    </location>
</feature>
<keyword evidence="2" id="KW-1185">Reference proteome</keyword>
<protein>
    <submittedName>
        <fullName evidence="1">Uncharacterized protein</fullName>
    </submittedName>
</protein>
<dbReference type="EMBL" id="JAPEUV010000123">
    <property type="protein sequence ID" value="KAJ4332264.1"/>
    <property type="molecule type" value="Genomic_DNA"/>
</dbReference>
<name>A0A9W9BXW6_9PLEO</name>
<evidence type="ECO:0000313" key="1">
    <source>
        <dbReference type="EMBL" id="KAJ4332264.1"/>
    </source>
</evidence>
<dbReference type="Proteomes" id="UP001140562">
    <property type="component" value="Unassembled WGS sequence"/>
</dbReference>
<dbReference type="AlphaFoldDB" id="A0A9W9BXW6"/>
<comment type="caution">
    <text evidence="1">The sequence shown here is derived from an EMBL/GenBank/DDBJ whole genome shotgun (WGS) entry which is preliminary data.</text>
</comment>
<reference evidence="1" key="1">
    <citation type="submission" date="2022-10" db="EMBL/GenBank/DDBJ databases">
        <title>Tapping the CABI collections for fungal endophytes: first genome assemblies for Collariella, Neodidymelliopsis, Ascochyta clinopodiicola, Didymella pomorum, Didymosphaeria variabile, Neocosmospora piperis and Neocucurbitaria cava.</title>
        <authorList>
            <person name="Hill R."/>
        </authorList>
    </citation>
    <scope>NUCLEOTIDE SEQUENCE</scope>
    <source>
        <strain evidence="1">IMI 360193</strain>
    </source>
</reference>
<dbReference type="OrthoDB" id="3796299at2759"/>
<sequence length="200" mass="23178">LSRDLDQAQATRDSIEKLARAKNFCKVDWDALNGTWALDHDGALTQLDNEIMTIAPAFCIAKDGLEAALALLDKAERCAWWQQCKLKYSSMNCFIDYIPQGIEGSDEDDDIIEREHIKTKLAARGITLKDTDEKDDTEHEIAYRKPKFELFDPWWLDNDDKEGRELAENFSRDYRKEMIAKWAAKHGLEEEEDEEETDEE</sequence>
<proteinExistence type="predicted"/>